<evidence type="ECO:0000313" key="3">
    <source>
        <dbReference type="Proteomes" id="UP000700732"/>
    </source>
</evidence>
<keyword evidence="3" id="KW-1185">Reference proteome</keyword>
<reference evidence="2 3" key="1">
    <citation type="submission" date="2019-06" db="EMBL/GenBank/DDBJ databases">
        <title>Spirosoma utsteinense sp. nov. isolated from Antarctic ice-free soils.</title>
        <authorList>
            <person name="Tahon G."/>
        </authorList>
    </citation>
    <scope>NUCLEOTIDE SEQUENCE [LARGE SCALE GENOMIC DNA]</scope>
    <source>
        <strain evidence="2 3">LMG 31447</strain>
    </source>
</reference>
<evidence type="ECO:0000259" key="1">
    <source>
        <dbReference type="Pfam" id="PF19408"/>
    </source>
</evidence>
<organism evidence="2 3">
    <name type="scientific">Spirosoma utsteinense</name>
    <dbReference type="NCBI Taxonomy" id="2585773"/>
    <lineage>
        <taxon>Bacteria</taxon>
        <taxon>Pseudomonadati</taxon>
        <taxon>Bacteroidota</taxon>
        <taxon>Cytophagia</taxon>
        <taxon>Cytophagales</taxon>
        <taxon>Cytophagaceae</taxon>
        <taxon>Spirosoma</taxon>
    </lineage>
</organism>
<accession>A0ABR6WF26</accession>
<dbReference type="RefSeq" id="WP_186742326.1">
    <property type="nucleotide sequence ID" value="NZ_VFIA01000085.1"/>
</dbReference>
<dbReference type="EMBL" id="VFIA01000085">
    <property type="protein sequence ID" value="MBC3795155.1"/>
    <property type="molecule type" value="Genomic_DNA"/>
</dbReference>
<name>A0ABR6WF26_9BACT</name>
<feature type="non-terminal residue" evidence="2">
    <location>
        <position position="496"/>
    </location>
</feature>
<dbReference type="InterPro" id="IPR045829">
    <property type="entry name" value="PKD_6"/>
</dbReference>
<feature type="domain" description="PKD-like" evidence="1">
    <location>
        <begin position="136"/>
        <end position="206"/>
    </location>
</feature>
<proteinExistence type="predicted"/>
<sequence length="496" mass="51540">MKTGKHILEIVFMLCLLVVSSKLSAQSSFSYLVDLNGDYASSVPPNTAISYVFTSTNDLSGCKYNWTASNSENISSGQTISTDVPTFRIVWNNVNGTASATVSTYNCSNTTSNGSSATYSAPIRYLGNIGSVSLNGSTSNPQNLGCGAQTVTLSVGAATNATNYNWNLSGLSGWSIINGQGTNTITATTSAGAGGTVQVTATRNDAPNTSSSNGISVTRPTLTNASLTGGTQGCYNQLGTYSLANLTSGVSTVWSASGPLSIAGSSATGVTINYGGNDGFGAVTAQITDGCNNTVTRTLDVGVGTPNISTINYDGLPNSGPVAANSGSTHYLNVVSSNSPSANYSLGVTNNYGDINVSLSGVNGGNAQIYVYGNSGNSSINVSASNVCGSRSAALIIYIPSGYRAAPNPAKESVAVTFTDTQYQEALPDELEIVSEKTMKSVRSVNVKEIFKKGGFQDSNKINFDIKDLPRGTYYLKVVNPRREKEKQTETVRLVF</sequence>
<evidence type="ECO:0000313" key="2">
    <source>
        <dbReference type="EMBL" id="MBC3795155.1"/>
    </source>
</evidence>
<dbReference type="Proteomes" id="UP000700732">
    <property type="component" value="Unassembled WGS sequence"/>
</dbReference>
<gene>
    <name evidence="2" type="ORF">FH603_5690</name>
</gene>
<dbReference type="Pfam" id="PF19408">
    <property type="entry name" value="PKD_6"/>
    <property type="match status" value="1"/>
</dbReference>
<protein>
    <recommendedName>
        <fullName evidence="1">PKD-like domain-containing protein</fullName>
    </recommendedName>
</protein>
<comment type="caution">
    <text evidence="2">The sequence shown here is derived from an EMBL/GenBank/DDBJ whole genome shotgun (WGS) entry which is preliminary data.</text>
</comment>